<feature type="transmembrane region" description="Helical" evidence="9">
    <location>
        <begin position="328"/>
        <end position="347"/>
    </location>
</feature>
<evidence type="ECO:0000313" key="13">
    <source>
        <dbReference type="Proteomes" id="UP001153069"/>
    </source>
</evidence>
<keyword evidence="4" id="KW-0106">Calcium</keyword>
<dbReference type="Pfam" id="PF13499">
    <property type="entry name" value="EF-hand_7"/>
    <property type="match status" value="1"/>
</dbReference>
<reference evidence="12" key="1">
    <citation type="submission" date="2020-06" db="EMBL/GenBank/DDBJ databases">
        <authorList>
            <consortium name="Plant Systems Biology data submission"/>
        </authorList>
    </citation>
    <scope>NUCLEOTIDE SEQUENCE</scope>
    <source>
        <strain evidence="12">D6</strain>
    </source>
</reference>
<comment type="similarity">
    <text evidence="2">Belongs to the Tic20 family.</text>
</comment>
<keyword evidence="5 9" id="KW-1133">Transmembrane helix</keyword>
<organism evidence="12 13">
    <name type="scientific">Seminavis robusta</name>
    <dbReference type="NCBI Taxonomy" id="568900"/>
    <lineage>
        <taxon>Eukaryota</taxon>
        <taxon>Sar</taxon>
        <taxon>Stramenopiles</taxon>
        <taxon>Ochrophyta</taxon>
        <taxon>Bacillariophyta</taxon>
        <taxon>Bacillariophyceae</taxon>
        <taxon>Bacillariophycidae</taxon>
        <taxon>Naviculales</taxon>
        <taxon>Naviculaceae</taxon>
        <taxon>Seminavis</taxon>
    </lineage>
</organism>
<feature type="domain" description="EF-hand" evidence="11">
    <location>
        <begin position="133"/>
        <end position="168"/>
    </location>
</feature>
<dbReference type="Pfam" id="PF16166">
    <property type="entry name" value="TIC20"/>
    <property type="match status" value="1"/>
</dbReference>
<keyword evidence="10" id="KW-0732">Signal</keyword>
<evidence type="ECO:0000256" key="4">
    <source>
        <dbReference type="ARBA" id="ARBA00022837"/>
    </source>
</evidence>
<dbReference type="GO" id="GO:0005509">
    <property type="term" value="F:calcium ion binding"/>
    <property type="evidence" value="ECO:0007669"/>
    <property type="project" value="InterPro"/>
</dbReference>
<evidence type="ECO:0000256" key="9">
    <source>
        <dbReference type="SAM" id="Phobius"/>
    </source>
</evidence>
<feature type="transmembrane region" description="Helical" evidence="9">
    <location>
        <begin position="257"/>
        <end position="277"/>
    </location>
</feature>
<dbReference type="InterPro" id="IPR018247">
    <property type="entry name" value="EF_Hand_1_Ca_BS"/>
</dbReference>
<evidence type="ECO:0000256" key="3">
    <source>
        <dbReference type="ARBA" id="ARBA00022692"/>
    </source>
</evidence>
<keyword evidence="6 9" id="KW-0472">Membrane</keyword>
<feature type="transmembrane region" description="Helical" evidence="9">
    <location>
        <begin position="289"/>
        <end position="308"/>
    </location>
</feature>
<evidence type="ECO:0000256" key="10">
    <source>
        <dbReference type="SAM" id="SignalP"/>
    </source>
</evidence>
<feature type="domain" description="EF-hand" evidence="11">
    <location>
        <begin position="96"/>
        <end position="131"/>
    </location>
</feature>
<feature type="region of interest" description="Disordered" evidence="8">
    <location>
        <begin position="376"/>
        <end position="395"/>
    </location>
</feature>
<accession>A0A9N8DY80</accession>
<dbReference type="CDD" id="cd00051">
    <property type="entry name" value="EFh"/>
    <property type="match status" value="1"/>
</dbReference>
<dbReference type="GO" id="GO:0031969">
    <property type="term" value="C:chloroplast membrane"/>
    <property type="evidence" value="ECO:0007669"/>
    <property type="project" value="UniProtKB-SubCell"/>
</dbReference>
<keyword evidence="7" id="KW-0175">Coiled coil</keyword>
<evidence type="ECO:0000256" key="2">
    <source>
        <dbReference type="ARBA" id="ARBA00009596"/>
    </source>
</evidence>
<name>A0A9N8DY80_9STRA</name>
<comment type="subcellular location">
    <subcellularLocation>
        <location evidence="1">Plastid</location>
        <location evidence="1">Chloroplast membrane</location>
        <topology evidence="1">Multi-pass membrane protein</topology>
    </subcellularLocation>
</comment>
<dbReference type="InterPro" id="IPR005691">
    <property type="entry name" value="Tic20"/>
</dbReference>
<dbReference type="OrthoDB" id="196341at2759"/>
<feature type="chain" id="PRO_5040234571" evidence="10">
    <location>
        <begin position="24"/>
        <end position="395"/>
    </location>
</feature>
<evidence type="ECO:0000256" key="5">
    <source>
        <dbReference type="ARBA" id="ARBA00022989"/>
    </source>
</evidence>
<feature type="region of interest" description="Disordered" evidence="8">
    <location>
        <begin position="34"/>
        <end position="54"/>
    </location>
</feature>
<proteinExistence type="inferred from homology"/>
<dbReference type="InterPro" id="IPR002048">
    <property type="entry name" value="EF_hand_dom"/>
</dbReference>
<dbReference type="Gene3D" id="1.10.238.10">
    <property type="entry name" value="EF-hand"/>
    <property type="match status" value="1"/>
</dbReference>
<dbReference type="AlphaFoldDB" id="A0A9N8DY80"/>
<evidence type="ECO:0000259" key="11">
    <source>
        <dbReference type="PROSITE" id="PS50222"/>
    </source>
</evidence>
<evidence type="ECO:0000313" key="12">
    <source>
        <dbReference type="EMBL" id="CAB9508174.1"/>
    </source>
</evidence>
<dbReference type="PANTHER" id="PTHR33510:SF5">
    <property type="entry name" value="PROTEIN TIC 20-II, CHLOROPLASTIC"/>
    <property type="match status" value="1"/>
</dbReference>
<sequence length="395" mass="42927">MKFSATTLATFATVAALSSSTNAFSVGPKASPRFDPFQLRTQTGNPKHARSPLGPLLATPEASAADAVDDEVHRLKAMAAKLRQEAAELEAQQATERASAIEKAFDRFDTDKDGELSVDELKAALEKTFKLELEEERVQRLMDDFDTSGDGALQKDEFVGIEQFRNRLEALASEERRKALEATKAAQQEAETAKLMESTMELINDKQPTNVDRAVSVLPYLFPLMDGLLFGQYLLAGNESNPVVATLAIIYTLYRSVPFSGFLAFFALSAFSGNLSINRLVRFNMQQAIFLDVALFVPGLIAALTSGATQALGLNIPPMVGELSSDALFVGLVAILGYSAVSSLLGVTPDKVPFVSQAVNDRLPSADMIEFIDPTTGEPIFKKTEQDNKDDEKKD</sequence>
<dbReference type="EMBL" id="CAICTM010000335">
    <property type="protein sequence ID" value="CAB9508174.1"/>
    <property type="molecule type" value="Genomic_DNA"/>
</dbReference>
<keyword evidence="13" id="KW-1185">Reference proteome</keyword>
<evidence type="ECO:0000256" key="7">
    <source>
        <dbReference type="SAM" id="Coils"/>
    </source>
</evidence>
<evidence type="ECO:0000256" key="1">
    <source>
        <dbReference type="ARBA" id="ARBA00004508"/>
    </source>
</evidence>
<dbReference type="SMART" id="SM00054">
    <property type="entry name" value="EFh"/>
    <property type="match status" value="2"/>
</dbReference>
<feature type="coiled-coil region" evidence="7">
    <location>
        <begin position="65"/>
        <end position="104"/>
    </location>
</feature>
<gene>
    <name evidence="12" type="ORF">SEMRO_336_G120350.1</name>
</gene>
<evidence type="ECO:0000256" key="8">
    <source>
        <dbReference type="SAM" id="MobiDB-lite"/>
    </source>
</evidence>
<dbReference type="SUPFAM" id="SSF47473">
    <property type="entry name" value="EF-hand"/>
    <property type="match status" value="1"/>
</dbReference>
<feature type="compositionally biased region" description="Basic and acidic residues" evidence="8">
    <location>
        <begin position="380"/>
        <end position="395"/>
    </location>
</feature>
<comment type="caution">
    <text evidence="12">The sequence shown here is derived from an EMBL/GenBank/DDBJ whole genome shotgun (WGS) entry which is preliminary data.</text>
</comment>
<evidence type="ECO:0000256" key="6">
    <source>
        <dbReference type="ARBA" id="ARBA00023136"/>
    </source>
</evidence>
<feature type="signal peptide" evidence="10">
    <location>
        <begin position="1"/>
        <end position="23"/>
    </location>
</feature>
<protein>
    <submittedName>
        <fullName evidence="12">Inherit from NOG: protein transport</fullName>
    </submittedName>
</protein>
<dbReference type="InterPro" id="IPR011992">
    <property type="entry name" value="EF-hand-dom_pair"/>
</dbReference>
<keyword evidence="3 9" id="KW-0812">Transmembrane</keyword>
<dbReference type="PANTHER" id="PTHR33510">
    <property type="entry name" value="PROTEIN TIC 20-II, CHLOROPLASTIC"/>
    <property type="match status" value="1"/>
</dbReference>
<dbReference type="PROSITE" id="PS00018">
    <property type="entry name" value="EF_HAND_1"/>
    <property type="match status" value="2"/>
</dbReference>
<dbReference type="PROSITE" id="PS50222">
    <property type="entry name" value="EF_HAND_2"/>
    <property type="match status" value="2"/>
</dbReference>
<dbReference type="Proteomes" id="UP001153069">
    <property type="component" value="Unassembled WGS sequence"/>
</dbReference>